<keyword evidence="1" id="KW-0812">Transmembrane</keyword>
<reference evidence="2 3" key="1">
    <citation type="journal article" date="2019" name="Genome Biol. Evol.">
        <title>Toxin and genome evolution in a Drosophila defensive symbiosis.</title>
        <authorList>
            <person name="Ballinger M.J."/>
            <person name="Gawryluk R.M."/>
            <person name="Perlman S.J."/>
        </authorList>
    </citation>
    <scope>NUCLEOTIDE SEQUENCE [LARGE SCALE GENOMIC DNA]</scope>
    <source>
        <strain evidence="3">sNeo</strain>
    </source>
</reference>
<comment type="caution">
    <text evidence="2">The sequence shown here is derived from an EMBL/GenBank/DDBJ whole genome shotgun (WGS) entry which is preliminary data.</text>
</comment>
<name>A0A433ESD0_9MOLU</name>
<evidence type="ECO:0000313" key="3">
    <source>
        <dbReference type="Proteomes" id="UP000274545"/>
    </source>
</evidence>
<evidence type="ECO:0000313" key="2">
    <source>
        <dbReference type="EMBL" id="RUP77568.1"/>
    </source>
</evidence>
<sequence length="74" mass="8504">MTHNEATKTTSIKKKTDLNKKISSFFSIKMFRYTLIKMLKSPSTYVMFVLAFVVWLVITISMSTTMMDNPSGEI</sequence>
<feature type="transmembrane region" description="Helical" evidence="1">
    <location>
        <begin position="45"/>
        <end position="67"/>
    </location>
</feature>
<dbReference type="EMBL" id="RAHC01000002">
    <property type="protein sequence ID" value="RUP77568.1"/>
    <property type="molecule type" value="Genomic_DNA"/>
</dbReference>
<dbReference type="Proteomes" id="UP000274545">
    <property type="component" value="Unassembled WGS sequence"/>
</dbReference>
<accession>A0A433ESD0</accession>
<keyword evidence="1" id="KW-1133">Transmembrane helix</keyword>
<proteinExistence type="predicted"/>
<dbReference type="RefSeq" id="WP_127092716.1">
    <property type="nucleotide sequence ID" value="NZ_RAHC01000002.1"/>
</dbReference>
<organism evidence="2 3">
    <name type="scientific">Spiroplasma poulsonii</name>
    <dbReference type="NCBI Taxonomy" id="2138"/>
    <lineage>
        <taxon>Bacteria</taxon>
        <taxon>Bacillati</taxon>
        <taxon>Mycoplasmatota</taxon>
        <taxon>Mollicutes</taxon>
        <taxon>Entomoplasmatales</taxon>
        <taxon>Spiroplasmataceae</taxon>
        <taxon>Spiroplasma</taxon>
    </lineage>
</organism>
<protein>
    <submittedName>
        <fullName evidence="2">Uncharacterized protein</fullName>
    </submittedName>
</protein>
<dbReference type="AlphaFoldDB" id="A0A433ESD0"/>
<gene>
    <name evidence="2" type="ORF">D6D54_03190</name>
</gene>
<keyword evidence="1" id="KW-0472">Membrane</keyword>
<evidence type="ECO:0000256" key="1">
    <source>
        <dbReference type="SAM" id="Phobius"/>
    </source>
</evidence>